<feature type="compositionally biased region" description="Low complexity" evidence="1">
    <location>
        <begin position="245"/>
        <end position="264"/>
    </location>
</feature>
<evidence type="ECO:0008006" key="5">
    <source>
        <dbReference type="Google" id="ProtNLM"/>
    </source>
</evidence>
<feature type="transmembrane region" description="Helical" evidence="2">
    <location>
        <begin position="25"/>
        <end position="46"/>
    </location>
</feature>
<feature type="transmembrane region" description="Helical" evidence="2">
    <location>
        <begin position="66"/>
        <end position="88"/>
    </location>
</feature>
<dbReference type="InterPro" id="IPR035166">
    <property type="entry name" value="DUF5336"/>
</dbReference>
<name>A0ABY2RED4_9NOCA</name>
<feature type="region of interest" description="Disordered" evidence="1">
    <location>
        <begin position="163"/>
        <end position="302"/>
    </location>
</feature>
<sequence length="302" mass="30429">MTFTPAGSGYGPGEPPSGGLGSKGLPYLLTLGVLGLAIINFLLGFAPFAKVTTFGDETLTQSSFEAGYPILALAFLLFGGLLAGLSLLPEQPYKGAAAAASVVGFLIALFFMFSLSEGVSLAVGGVTGLILAFVQAAVAVAVLLFSLGMLKVPAPKPAGYAPQGYPQGYGQPPQGYGQQQAPGQPYGQAPQGYGQPQAPGQPQAQPGYGQPQGQPGYGQPQPYPGGYGQQGYAQPTNPYAPPAPQQGYGQAPQGYGQPQQSGPQDAATGPAPQSPETPAPAADDGTAAPTQAFGSAPKRDAD</sequence>
<dbReference type="RefSeq" id="WP_136911744.1">
    <property type="nucleotide sequence ID" value="NZ_SUMD01000013.1"/>
</dbReference>
<keyword evidence="2" id="KW-0472">Membrane</keyword>
<feature type="transmembrane region" description="Helical" evidence="2">
    <location>
        <begin position="95"/>
        <end position="115"/>
    </location>
</feature>
<keyword evidence="2" id="KW-0812">Transmembrane</keyword>
<comment type="caution">
    <text evidence="3">The sequence shown here is derived from an EMBL/GenBank/DDBJ whole genome shotgun (WGS) entry which is preliminary data.</text>
</comment>
<evidence type="ECO:0000313" key="3">
    <source>
        <dbReference type="EMBL" id="TJZ74333.1"/>
    </source>
</evidence>
<dbReference type="EMBL" id="SUMD01000013">
    <property type="protein sequence ID" value="TJZ74333.1"/>
    <property type="molecule type" value="Genomic_DNA"/>
</dbReference>
<keyword evidence="2" id="KW-1133">Transmembrane helix</keyword>
<evidence type="ECO:0000256" key="1">
    <source>
        <dbReference type="SAM" id="MobiDB-lite"/>
    </source>
</evidence>
<gene>
    <name evidence="3" type="ORF">FCG67_21925</name>
</gene>
<evidence type="ECO:0000256" key="2">
    <source>
        <dbReference type="SAM" id="Phobius"/>
    </source>
</evidence>
<feature type="compositionally biased region" description="Low complexity" evidence="1">
    <location>
        <begin position="163"/>
        <end position="220"/>
    </location>
</feature>
<feature type="compositionally biased region" description="Low complexity" evidence="1">
    <location>
        <begin position="279"/>
        <end position="292"/>
    </location>
</feature>
<dbReference type="Pfam" id="PF17270">
    <property type="entry name" value="DUF5336"/>
    <property type="match status" value="1"/>
</dbReference>
<protein>
    <recommendedName>
        <fullName evidence="5">DUF5336 domain-containing protein</fullName>
    </recommendedName>
</protein>
<reference evidence="3 4" key="1">
    <citation type="submission" date="2019-04" db="EMBL/GenBank/DDBJ databases">
        <title>Rhodococcus oryzae sp. nov., a novel actinomycete isolated from rhizosphere soil of rice (Oryza sativa L.).</title>
        <authorList>
            <person name="Li C."/>
        </authorList>
    </citation>
    <scope>NUCLEOTIDE SEQUENCE [LARGE SCALE GENOMIC DNA]</scope>
    <source>
        <strain evidence="3 4">NEAU-CX67</strain>
    </source>
</reference>
<organism evidence="3 4">
    <name type="scientific">Rhodococcus oryzae</name>
    <dbReference type="NCBI Taxonomy" id="2571143"/>
    <lineage>
        <taxon>Bacteria</taxon>
        <taxon>Bacillati</taxon>
        <taxon>Actinomycetota</taxon>
        <taxon>Actinomycetes</taxon>
        <taxon>Mycobacteriales</taxon>
        <taxon>Nocardiaceae</taxon>
        <taxon>Rhodococcus</taxon>
    </lineage>
</organism>
<accession>A0ABY2RED4</accession>
<dbReference type="Proteomes" id="UP000305109">
    <property type="component" value="Unassembled WGS sequence"/>
</dbReference>
<proteinExistence type="predicted"/>
<feature type="transmembrane region" description="Helical" evidence="2">
    <location>
        <begin position="121"/>
        <end position="147"/>
    </location>
</feature>
<evidence type="ECO:0000313" key="4">
    <source>
        <dbReference type="Proteomes" id="UP000305109"/>
    </source>
</evidence>
<keyword evidence="4" id="KW-1185">Reference proteome</keyword>